<dbReference type="Proteomes" id="UP000672934">
    <property type="component" value="Unassembled WGS sequence"/>
</dbReference>
<dbReference type="RefSeq" id="WP_211949990.1">
    <property type="nucleotide sequence ID" value="NZ_CAJPUY010000022.1"/>
</dbReference>
<gene>
    <name evidence="1" type="ORF">LMG31506_05138</name>
</gene>
<evidence type="ECO:0000313" key="1">
    <source>
        <dbReference type="EMBL" id="CAG2154606.1"/>
    </source>
</evidence>
<evidence type="ECO:0000313" key="2">
    <source>
        <dbReference type="Proteomes" id="UP000672934"/>
    </source>
</evidence>
<dbReference type="EMBL" id="CAJPUY010000022">
    <property type="protein sequence ID" value="CAG2154606.1"/>
    <property type="molecule type" value="Genomic_DNA"/>
</dbReference>
<dbReference type="InterPro" id="IPR021519">
    <property type="entry name" value="DUF3182"/>
</dbReference>
<dbReference type="AlphaFoldDB" id="A0A916IXF9"/>
<comment type="caution">
    <text evidence="1">The sequence shown here is derived from an EMBL/GenBank/DDBJ whole genome shotgun (WGS) entry which is preliminary data.</text>
</comment>
<dbReference type="SUPFAM" id="SSF56059">
    <property type="entry name" value="Glutathione synthetase ATP-binding domain-like"/>
    <property type="match status" value="1"/>
</dbReference>
<keyword evidence="2" id="KW-1185">Reference proteome</keyword>
<name>A0A916IXF9_9BURK</name>
<dbReference type="Pfam" id="PF11379">
    <property type="entry name" value="DUF3182"/>
    <property type="match status" value="1"/>
</dbReference>
<protein>
    <recommendedName>
        <fullName evidence="3">DUF3182 family protein</fullName>
    </recommendedName>
</protein>
<reference evidence="1" key="1">
    <citation type="submission" date="2021-03" db="EMBL/GenBank/DDBJ databases">
        <authorList>
            <person name="Peeters C."/>
        </authorList>
    </citation>
    <scope>NUCLEOTIDE SEQUENCE</scope>
    <source>
        <strain evidence="1">LMG 31506</strain>
    </source>
</reference>
<sequence>MPVAHDKARQVMVYGCASYGQPDSHQAVTLERIGRKVAQLAGYGFGGAYEARAGTPEAALYLVPLDTLVGVAQARALGVHGVEDLFGGVVPFAFVATKAITHGLVAPDAAAPQGWDPDFVRRAHAAVLPGYTAFSLEDARHAGLRLLAGGAVRLKDPCGIGGLGQQTVDSEPALDEALAAMLPADIEANGLVLERDLASPRTYSVGQVLLGGLLASYCGSQDLTANNSGEQVYGGSTLTVVRGDFAALFAQPFEPCALSAVRAATAYHDAALACYPGMVLSRCNYDVAFGVPSGDAGANELGGVLEQSWRVGGATGAELAALQALRADPGRHRVVAATREVYGEGVSVPDGAEVYFQGEDRDVGPLTKFAFLESEDDGNP</sequence>
<organism evidence="1 2">
    <name type="scientific">Cupriavidus yeoncheonensis</name>
    <dbReference type="NCBI Taxonomy" id="1462994"/>
    <lineage>
        <taxon>Bacteria</taxon>
        <taxon>Pseudomonadati</taxon>
        <taxon>Pseudomonadota</taxon>
        <taxon>Betaproteobacteria</taxon>
        <taxon>Burkholderiales</taxon>
        <taxon>Burkholderiaceae</taxon>
        <taxon>Cupriavidus</taxon>
    </lineage>
</organism>
<evidence type="ECO:0008006" key="3">
    <source>
        <dbReference type="Google" id="ProtNLM"/>
    </source>
</evidence>
<proteinExistence type="predicted"/>
<accession>A0A916IXF9</accession>